<evidence type="ECO:0000256" key="1">
    <source>
        <dbReference type="ARBA" id="ARBA00007074"/>
    </source>
</evidence>
<dbReference type="InterPro" id="IPR000064">
    <property type="entry name" value="NLP_P60_dom"/>
</dbReference>
<dbReference type="GO" id="GO:0006508">
    <property type="term" value="P:proteolysis"/>
    <property type="evidence" value="ECO:0007669"/>
    <property type="project" value="UniProtKB-KW"/>
</dbReference>
<keyword evidence="5" id="KW-0732">Signal</keyword>
<dbReference type="EMBL" id="LFQU01000001">
    <property type="protein sequence ID" value="KOO69612.1"/>
    <property type="molecule type" value="Genomic_DNA"/>
</dbReference>
<evidence type="ECO:0000259" key="6">
    <source>
        <dbReference type="PROSITE" id="PS51935"/>
    </source>
</evidence>
<keyword evidence="3" id="KW-0378">Hydrolase</keyword>
<evidence type="ECO:0000256" key="5">
    <source>
        <dbReference type="SAM" id="SignalP"/>
    </source>
</evidence>
<comment type="caution">
    <text evidence="7">The sequence shown here is derived from an EMBL/GenBank/DDBJ whole genome shotgun (WGS) entry which is preliminary data.</text>
</comment>
<keyword evidence="8" id="KW-1185">Reference proteome</keyword>
<keyword evidence="4" id="KW-0788">Thiol protease</keyword>
<evidence type="ECO:0000313" key="8">
    <source>
        <dbReference type="Proteomes" id="UP000036951"/>
    </source>
</evidence>
<reference evidence="7 8" key="1">
    <citation type="submission" date="2015-06" db="EMBL/GenBank/DDBJ databases">
        <title>Prevotella sp. 109, sp. nov., a novel member of the family Prevotellaceae isolated from human faeces.</title>
        <authorList>
            <person name="Shkoporov A.N."/>
            <person name="Chaplin A.V."/>
            <person name="Kafarskaia L.I."/>
            <person name="Efimov B.A."/>
        </authorList>
    </citation>
    <scope>NUCLEOTIDE SEQUENCE [LARGE SCALE GENOMIC DNA]</scope>
    <source>
        <strain evidence="7 8">109</strain>
    </source>
</reference>
<name>A0A8E1R3G5_9BACT</name>
<protein>
    <recommendedName>
        <fullName evidence="6">NlpC/P60 domain-containing protein</fullName>
    </recommendedName>
</protein>
<organism evidence="7 8">
    <name type="scientific">Xylanibacter rarus</name>
    <dbReference type="NCBI Taxonomy" id="1676614"/>
    <lineage>
        <taxon>Bacteria</taxon>
        <taxon>Pseudomonadati</taxon>
        <taxon>Bacteroidota</taxon>
        <taxon>Bacteroidia</taxon>
        <taxon>Bacteroidales</taxon>
        <taxon>Prevotellaceae</taxon>
        <taxon>Xylanibacter</taxon>
    </lineage>
</organism>
<dbReference type="Proteomes" id="UP000036951">
    <property type="component" value="Unassembled WGS sequence"/>
</dbReference>
<dbReference type="GO" id="GO:0008234">
    <property type="term" value="F:cysteine-type peptidase activity"/>
    <property type="evidence" value="ECO:0007669"/>
    <property type="project" value="UniProtKB-KW"/>
</dbReference>
<dbReference type="PANTHER" id="PTHR47053">
    <property type="entry name" value="MUREIN DD-ENDOPEPTIDASE MEPH-RELATED"/>
    <property type="match status" value="1"/>
</dbReference>
<evidence type="ECO:0000256" key="2">
    <source>
        <dbReference type="ARBA" id="ARBA00022670"/>
    </source>
</evidence>
<proteinExistence type="inferred from homology"/>
<feature type="domain" description="NlpC/P60" evidence="6">
    <location>
        <begin position="56"/>
        <end position="184"/>
    </location>
</feature>
<evidence type="ECO:0000313" key="7">
    <source>
        <dbReference type="EMBL" id="KOO69612.1"/>
    </source>
</evidence>
<evidence type="ECO:0000256" key="3">
    <source>
        <dbReference type="ARBA" id="ARBA00022801"/>
    </source>
</evidence>
<dbReference type="RefSeq" id="WP_021855256.1">
    <property type="nucleotide sequence ID" value="NZ_DAWBWQ010000152.1"/>
</dbReference>
<feature type="chain" id="PRO_5034704813" description="NlpC/P60 domain-containing protein" evidence="5">
    <location>
        <begin position="23"/>
        <end position="184"/>
    </location>
</feature>
<keyword evidence="2" id="KW-0645">Protease</keyword>
<dbReference type="Gene3D" id="3.90.1720.10">
    <property type="entry name" value="endopeptidase domain like (from Nostoc punctiforme)"/>
    <property type="match status" value="1"/>
</dbReference>
<dbReference type="SUPFAM" id="SSF54001">
    <property type="entry name" value="Cysteine proteinases"/>
    <property type="match status" value="1"/>
</dbReference>
<dbReference type="AlphaFoldDB" id="A0A8E1R3G5"/>
<evidence type="ECO:0000256" key="4">
    <source>
        <dbReference type="ARBA" id="ARBA00022807"/>
    </source>
</evidence>
<dbReference type="InterPro" id="IPR051202">
    <property type="entry name" value="Peptidase_C40"/>
</dbReference>
<sequence length="184" mass="20716">MKNLKIFAVAMMLLTAGTPVMADNEKDGDNKEQQCEEIDNYDFLYNNENYDEDFEFEPINDVLDEAFSHMGARYRSGQAGPNAFDCSGFTSYVFKNMGIDLNRSSRAQFNQGDPVDKDKLQIGDLVFFTSPRSGRSIGHVGIVVDVDPISGSFNFIHASTKGVKVSNSNERYYSRRYVGARRVM</sequence>
<dbReference type="InterPro" id="IPR038765">
    <property type="entry name" value="Papain-like_cys_pep_sf"/>
</dbReference>
<comment type="similarity">
    <text evidence="1">Belongs to the peptidase C40 family.</text>
</comment>
<gene>
    <name evidence="7" type="ORF">ACU52_00170</name>
</gene>
<accession>A0A8E1R3G5</accession>
<dbReference type="PANTHER" id="PTHR47053:SF1">
    <property type="entry name" value="MUREIN DD-ENDOPEPTIDASE MEPH-RELATED"/>
    <property type="match status" value="1"/>
</dbReference>
<dbReference type="OrthoDB" id="9807055at2"/>
<dbReference type="Pfam" id="PF00877">
    <property type="entry name" value="NLPC_P60"/>
    <property type="match status" value="1"/>
</dbReference>
<dbReference type="PROSITE" id="PS51935">
    <property type="entry name" value="NLPC_P60"/>
    <property type="match status" value="1"/>
</dbReference>
<feature type="signal peptide" evidence="5">
    <location>
        <begin position="1"/>
        <end position="22"/>
    </location>
</feature>